<feature type="transmembrane region" description="Helical" evidence="1">
    <location>
        <begin position="210"/>
        <end position="236"/>
    </location>
</feature>
<dbReference type="EMBL" id="MN739800">
    <property type="protein sequence ID" value="QHT26678.1"/>
    <property type="molecule type" value="Genomic_DNA"/>
</dbReference>
<keyword evidence="1" id="KW-1133">Transmembrane helix</keyword>
<feature type="transmembrane region" description="Helical" evidence="1">
    <location>
        <begin position="82"/>
        <end position="98"/>
    </location>
</feature>
<dbReference type="AlphaFoldDB" id="A0A6C0ECQ1"/>
<keyword evidence="1" id="KW-0812">Transmembrane</keyword>
<proteinExistence type="predicted"/>
<evidence type="ECO:0000313" key="3">
    <source>
        <dbReference type="EMBL" id="QHT26678.1"/>
    </source>
</evidence>
<reference evidence="3" key="1">
    <citation type="journal article" date="2020" name="Nature">
        <title>Giant virus diversity and host interactions through global metagenomics.</title>
        <authorList>
            <person name="Schulz F."/>
            <person name="Roux S."/>
            <person name="Paez-Espino D."/>
            <person name="Jungbluth S."/>
            <person name="Walsh D.A."/>
            <person name="Denef V.J."/>
            <person name="McMahon K.D."/>
            <person name="Konstantinidis K.T."/>
            <person name="Eloe-Fadrosh E.A."/>
            <person name="Kyrpides N.C."/>
            <person name="Woyke T."/>
        </authorList>
    </citation>
    <scope>NUCLEOTIDE SEQUENCE</scope>
    <source>
        <strain evidence="3">GVMAG-M-3300023179-2</strain>
    </source>
</reference>
<protein>
    <recommendedName>
        <fullName evidence="2">Heparan-alpha-glucosaminide N-acetyltransferase catalytic domain-containing protein</fullName>
    </recommendedName>
</protein>
<feature type="transmembrane region" description="Helical" evidence="1">
    <location>
        <begin position="12"/>
        <end position="27"/>
    </location>
</feature>
<evidence type="ECO:0000259" key="2">
    <source>
        <dbReference type="Pfam" id="PF07786"/>
    </source>
</evidence>
<evidence type="ECO:0000256" key="1">
    <source>
        <dbReference type="SAM" id="Phobius"/>
    </source>
</evidence>
<feature type="transmembrane region" description="Helical" evidence="1">
    <location>
        <begin position="136"/>
        <end position="158"/>
    </location>
</feature>
<sequence>MVRNIKLDNLRGIAFILMIIHHIFYFYDLKKSTKYADSQIIEIIGLVSRYLFILLVGYSLVYLYKNNKKNFINNRIKKSIEILFHAAIITLITYYYYPNNFIRFGILHFIGLVTLIFAFIIPLISVESGLLSTNLLYFLLLIFIILDYTNFPSINTFIDTLLGNKFHYNMIDYFPIIKWTPIILIGMILKSSNFELESLLNFDIMNNNNILTFLGQNSLNLYTMHIIVIILFYNYLF</sequence>
<feature type="domain" description="Heparan-alpha-glucosaminide N-acetyltransferase catalytic" evidence="2">
    <location>
        <begin position="3"/>
        <end position="226"/>
    </location>
</feature>
<dbReference type="Pfam" id="PF07786">
    <property type="entry name" value="HGSNAT_cat"/>
    <property type="match status" value="1"/>
</dbReference>
<organism evidence="3">
    <name type="scientific">viral metagenome</name>
    <dbReference type="NCBI Taxonomy" id="1070528"/>
    <lineage>
        <taxon>unclassified sequences</taxon>
        <taxon>metagenomes</taxon>
        <taxon>organismal metagenomes</taxon>
    </lineage>
</organism>
<keyword evidence="1" id="KW-0472">Membrane</keyword>
<dbReference type="InterPro" id="IPR012429">
    <property type="entry name" value="HGSNAT_cat"/>
</dbReference>
<feature type="transmembrane region" description="Helical" evidence="1">
    <location>
        <begin position="39"/>
        <end position="61"/>
    </location>
</feature>
<feature type="transmembrane region" description="Helical" evidence="1">
    <location>
        <begin position="104"/>
        <end position="124"/>
    </location>
</feature>
<accession>A0A6C0ECQ1</accession>
<feature type="transmembrane region" description="Helical" evidence="1">
    <location>
        <begin position="170"/>
        <end position="189"/>
    </location>
</feature>
<name>A0A6C0ECQ1_9ZZZZ</name>